<dbReference type="EMBL" id="JADGJW010000049">
    <property type="protein sequence ID" value="KAJ3225900.1"/>
    <property type="molecule type" value="Genomic_DNA"/>
</dbReference>
<dbReference type="GO" id="GO:0005783">
    <property type="term" value="C:endoplasmic reticulum"/>
    <property type="evidence" value="ECO:0007669"/>
    <property type="project" value="TreeGrafter"/>
</dbReference>
<dbReference type="Proteomes" id="UP001211065">
    <property type="component" value="Unassembled WGS sequence"/>
</dbReference>
<dbReference type="AlphaFoldDB" id="A0AAD5Y0Z8"/>
<gene>
    <name evidence="3" type="ORF">HK099_005956</name>
</gene>
<comment type="caution">
    <text evidence="3">The sequence shown here is derived from an EMBL/GenBank/DDBJ whole genome shotgun (WGS) entry which is preliminary data.</text>
</comment>
<dbReference type="PANTHER" id="PTHR36853:SF1">
    <property type="entry name" value="DUF3844 DOMAIN-CONTAINING PROTEIN"/>
    <property type="match status" value="1"/>
</dbReference>
<reference evidence="3" key="1">
    <citation type="submission" date="2020-05" db="EMBL/GenBank/DDBJ databases">
        <title>Phylogenomic resolution of chytrid fungi.</title>
        <authorList>
            <person name="Stajich J.E."/>
            <person name="Amses K."/>
            <person name="Simmons R."/>
            <person name="Seto K."/>
            <person name="Myers J."/>
            <person name="Bonds A."/>
            <person name="Quandt C.A."/>
            <person name="Barry K."/>
            <person name="Liu P."/>
            <person name="Grigoriev I."/>
            <person name="Longcore J.E."/>
            <person name="James T.Y."/>
        </authorList>
    </citation>
    <scope>NUCLEOTIDE SEQUENCE</scope>
    <source>
        <strain evidence="3">JEL0476</strain>
    </source>
</reference>
<proteinExistence type="predicted"/>
<organism evidence="3 4">
    <name type="scientific">Clydaea vesicula</name>
    <dbReference type="NCBI Taxonomy" id="447962"/>
    <lineage>
        <taxon>Eukaryota</taxon>
        <taxon>Fungi</taxon>
        <taxon>Fungi incertae sedis</taxon>
        <taxon>Chytridiomycota</taxon>
        <taxon>Chytridiomycota incertae sedis</taxon>
        <taxon>Chytridiomycetes</taxon>
        <taxon>Lobulomycetales</taxon>
        <taxon>Lobulomycetaceae</taxon>
        <taxon>Clydaea</taxon>
    </lineage>
</organism>
<evidence type="ECO:0000256" key="1">
    <source>
        <dbReference type="SAM" id="SignalP"/>
    </source>
</evidence>
<dbReference type="InterPro" id="IPR053065">
    <property type="entry name" value="Archenteron_Induction-Rel"/>
</dbReference>
<accession>A0AAD5Y0Z8</accession>
<evidence type="ECO:0000259" key="2">
    <source>
        <dbReference type="Pfam" id="PF12955"/>
    </source>
</evidence>
<feature type="domain" description="Vacuolar sorting protein Vps3844 C-terminal" evidence="2">
    <location>
        <begin position="291"/>
        <end position="367"/>
    </location>
</feature>
<feature type="signal peptide" evidence="1">
    <location>
        <begin position="1"/>
        <end position="19"/>
    </location>
</feature>
<evidence type="ECO:0000313" key="4">
    <source>
        <dbReference type="Proteomes" id="UP001211065"/>
    </source>
</evidence>
<keyword evidence="4" id="KW-1185">Reference proteome</keyword>
<name>A0AAD5Y0Z8_9FUNG</name>
<evidence type="ECO:0000313" key="3">
    <source>
        <dbReference type="EMBL" id="KAJ3225900.1"/>
    </source>
</evidence>
<feature type="chain" id="PRO_5042208271" description="Vacuolar sorting protein Vps3844 C-terminal domain-containing protein" evidence="1">
    <location>
        <begin position="20"/>
        <end position="392"/>
    </location>
</feature>
<dbReference type="InterPro" id="IPR024382">
    <property type="entry name" value="Vps3844_C"/>
</dbReference>
<dbReference type="Pfam" id="PF12955">
    <property type="entry name" value="Vps3844_C"/>
    <property type="match status" value="1"/>
</dbReference>
<protein>
    <recommendedName>
        <fullName evidence="2">Vacuolar sorting protein Vps3844 C-terminal domain-containing protein</fullName>
    </recommendedName>
</protein>
<keyword evidence="1" id="KW-0732">Signal</keyword>
<dbReference type="PANTHER" id="PTHR36853">
    <property type="entry name" value="EXPRESSED PROTEIN"/>
    <property type="match status" value="1"/>
</dbReference>
<sequence length="392" mass="44476">MKLLNFSITCSLLFKFYLCALVDNEADFYLRHQLLLKQESLISDLPTKKPLRNLFAKTPKAVLLLNINNYQDASESFLKVDPATLLKITSATSKKFNTICYNKFELVNNCFNIIQSFDQVYIEDKSSFDTENLQKTVRELDSNLALGEKEVLNNFFAKFGVQENIFNLKISSDQYFVSEMEFVTSFFEAVKIQSIDTEPIIENYESVLPINYHFNLIGFEKLISIYGKNHEKVKVGQEVMKKAIEMITESFAKAYFNNVGIEFTTNIDESAKFLIQKKREFEKRELKLPSCAKDETTCFSRSSNCSFHGTCLQNKKNGCFECSCFKAPIKDAFGNSVPGQTANRTWGGSYCQLEDISTDFQLLFSSISLLFGVGKGEGIDGSSNAGKHPKVD</sequence>